<dbReference type="Proteomes" id="UP000075799">
    <property type="component" value="Unassembled WGS sequence"/>
</dbReference>
<dbReference type="OrthoDB" id="5296082at2"/>
<accession>A0A161PTC7</accession>
<dbReference type="InterPro" id="IPR002771">
    <property type="entry name" value="Multi_antbiot-R_MarC"/>
</dbReference>
<proteinExistence type="inferred from homology"/>
<evidence type="ECO:0000256" key="7">
    <source>
        <dbReference type="RuleBase" id="RU362048"/>
    </source>
</evidence>
<dbReference type="PANTHER" id="PTHR33508:SF1">
    <property type="entry name" value="UPF0056 MEMBRANE PROTEIN YHCE"/>
    <property type="match status" value="1"/>
</dbReference>
<dbReference type="GO" id="GO:0005886">
    <property type="term" value="C:plasma membrane"/>
    <property type="evidence" value="ECO:0007669"/>
    <property type="project" value="UniProtKB-SubCell"/>
</dbReference>
<evidence type="ECO:0000256" key="3">
    <source>
        <dbReference type="ARBA" id="ARBA00022475"/>
    </source>
</evidence>
<comment type="similarity">
    <text evidence="2 7">Belongs to the UPF0056 (MarC) family.</text>
</comment>
<dbReference type="AlphaFoldDB" id="A0A161PTC7"/>
<feature type="transmembrane region" description="Helical" evidence="7">
    <location>
        <begin position="115"/>
        <end position="136"/>
    </location>
</feature>
<evidence type="ECO:0000256" key="1">
    <source>
        <dbReference type="ARBA" id="ARBA00004651"/>
    </source>
</evidence>
<keyword evidence="5 7" id="KW-1133">Transmembrane helix</keyword>
<comment type="caution">
    <text evidence="8">The sequence shown here is derived from an EMBL/GenBank/DDBJ whole genome shotgun (WGS) entry which is preliminary data.</text>
</comment>
<dbReference type="RefSeq" id="WP_063204720.1">
    <property type="nucleotide sequence ID" value="NZ_LUKD01000001.1"/>
</dbReference>
<comment type="subcellular location">
    <subcellularLocation>
        <location evidence="1 7">Cell membrane</location>
        <topology evidence="1 7">Multi-pass membrane protein</topology>
    </subcellularLocation>
</comment>
<evidence type="ECO:0000313" key="8">
    <source>
        <dbReference type="EMBL" id="KYG68016.1"/>
    </source>
</evidence>
<evidence type="ECO:0000256" key="2">
    <source>
        <dbReference type="ARBA" id="ARBA00009784"/>
    </source>
</evidence>
<dbReference type="Pfam" id="PF01914">
    <property type="entry name" value="MarC"/>
    <property type="match status" value="1"/>
</dbReference>
<protein>
    <recommendedName>
        <fullName evidence="7">UPF0056 membrane protein</fullName>
    </recommendedName>
</protein>
<keyword evidence="3" id="KW-1003">Cell membrane</keyword>
<sequence length="205" mass="22209">MEFRYIAGPSELFTIFFIMVGPLGHLAQFAKVTREMTQEQINTLAFKSLIIIVPVIVVLGLLGKELMLKWHIPPPVLGLTAGIIFALVAFKILLSSDAETETAGTHQAEVSPLTVALKMLINPHSVGALIVLLALSHDWDRTVLVLSLFVANLILDALALKYIRILMGRVGKVVMLILGSVLGVLQAALALTIIHASLMMIAQRG</sequence>
<evidence type="ECO:0000313" key="9">
    <source>
        <dbReference type="Proteomes" id="UP000075799"/>
    </source>
</evidence>
<keyword evidence="6 7" id="KW-0472">Membrane</keyword>
<dbReference type="PANTHER" id="PTHR33508">
    <property type="entry name" value="UPF0056 MEMBRANE PROTEIN YHCE"/>
    <property type="match status" value="1"/>
</dbReference>
<evidence type="ECO:0000256" key="6">
    <source>
        <dbReference type="ARBA" id="ARBA00023136"/>
    </source>
</evidence>
<feature type="transmembrane region" description="Helical" evidence="7">
    <location>
        <begin position="44"/>
        <end position="63"/>
    </location>
</feature>
<feature type="transmembrane region" description="Helical" evidence="7">
    <location>
        <begin position="75"/>
        <end position="94"/>
    </location>
</feature>
<evidence type="ECO:0000256" key="5">
    <source>
        <dbReference type="ARBA" id="ARBA00022989"/>
    </source>
</evidence>
<feature type="transmembrane region" description="Helical" evidence="7">
    <location>
        <begin position="142"/>
        <end position="163"/>
    </location>
</feature>
<feature type="transmembrane region" description="Helical" evidence="7">
    <location>
        <begin position="175"/>
        <end position="202"/>
    </location>
</feature>
<reference evidence="8 9" key="1">
    <citation type="submission" date="2016-03" db="EMBL/GenBank/DDBJ databases">
        <authorList>
            <person name="Ploux O."/>
        </authorList>
    </citation>
    <scope>NUCLEOTIDE SEQUENCE [LARGE SCALE GENOMIC DNA]</scope>
    <source>
        <strain evidence="8 9">EC13</strain>
    </source>
</reference>
<evidence type="ECO:0000256" key="4">
    <source>
        <dbReference type="ARBA" id="ARBA00022692"/>
    </source>
</evidence>
<name>A0A161PTC7_BDEBC</name>
<organism evidence="8 9">
    <name type="scientific">Bdellovibrio bacteriovorus</name>
    <dbReference type="NCBI Taxonomy" id="959"/>
    <lineage>
        <taxon>Bacteria</taxon>
        <taxon>Pseudomonadati</taxon>
        <taxon>Bdellovibrionota</taxon>
        <taxon>Bdellovibrionia</taxon>
        <taxon>Bdellovibrionales</taxon>
        <taxon>Pseudobdellovibrionaceae</taxon>
        <taxon>Bdellovibrio</taxon>
    </lineage>
</organism>
<gene>
    <name evidence="8" type="ORF">AZI87_01730</name>
</gene>
<dbReference type="EMBL" id="LUKD01000001">
    <property type="protein sequence ID" value="KYG68016.1"/>
    <property type="molecule type" value="Genomic_DNA"/>
</dbReference>
<keyword evidence="4 7" id="KW-0812">Transmembrane</keyword>
<feature type="transmembrane region" description="Helical" evidence="7">
    <location>
        <begin position="12"/>
        <end position="32"/>
    </location>
</feature>